<dbReference type="GO" id="GO:0016787">
    <property type="term" value="F:hydrolase activity"/>
    <property type="evidence" value="ECO:0007669"/>
    <property type="project" value="InterPro"/>
</dbReference>
<keyword evidence="4" id="KW-1185">Reference proteome</keyword>
<dbReference type="Proteomes" id="UP000251993">
    <property type="component" value="Chromosome"/>
</dbReference>
<accession>A0A344TLZ2</accession>
<dbReference type="OrthoDB" id="938897at2"/>
<sequence length="579" mass="63539">MKIHIAFQTGCLLLAAGLIFSLNAQNQGMTQLATDGNAPFQLSGDWKAAGSVTLHPEKASFVKTTPSTDKNTSLILGKTGAKAAVALGVGDIVLKMEFMLAPGTNAALTLPGGYAIRLNDSWKSPRLDANVSAGIGALPPLQNAAKAPGLWQSMTVQFKRAGQTTAAQIEKLVLNGVTVQENAFLSTPPTTETALSLEVVSGMAAFRNVFYQLLNDTRPVALRNLSYMLYKAGNDKPKELLAENLLKKDTTSILTREWGMGNNSYYLLYDGQLDVAQEADYTFQLAYMSNAALEIDGKTVLPYQWNDFLQNYVPITVHLTKGLHPFRLHHHKFTWRRPGLGMFVATQGVRQYPLHVTSSLPEPTPIPTIEVIATGKAELVRSFIQREGEKNKRTHCLSVGTPEGIHYSLDLNRGSILQFWKGGFANVTEMWYERGEPQILHPMGSAILTAGQTDFAVLTDLNTAWPDSSVDLSFKGYRLNPAGIPTLTYRTRNGDITDEIAPENGGLTRTITASNLPNTYVRLVAGKSISLLEKGLYEIDGQRYYVRIDPKSKPVVRTVKGQQELLLPLTGSLHYSLIW</sequence>
<dbReference type="Gene3D" id="2.60.120.560">
    <property type="entry name" value="Exo-inulinase, domain 1"/>
    <property type="match status" value="1"/>
</dbReference>
<protein>
    <recommendedName>
        <fullName evidence="2">3-keto-alpha-glucoside-1,2-lyase/3-keto-2-hydroxy-glucal hydratase domain-containing protein</fullName>
    </recommendedName>
</protein>
<dbReference type="SUPFAM" id="SSF56988">
    <property type="entry name" value="Anthrax protective antigen"/>
    <property type="match status" value="1"/>
</dbReference>
<keyword evidence="1" id="KW-0732">Signal</keyword>
<feature type="signal peptide" evidence="1">
    <location>
        <begin position="1"/>
        <end position="26"/>
    </location>
</feature>
<dbReference type="AlphaFoldDB" id="A0A344TLZ2"/>
<dbReference type="KEGG" id="run:DR864_18940"/>
<evidence type="ECO:0000259" key="2">
    <source>
        <dbReference type="Pfam" id="PF06439"/>
    </source>
</evidence>
<organism evidence="3 4">
    <name type="scientific">Runella rosea</name>
    <dbReference type="NCBI Taxonomy" id="2259595"/>
    <lineage>
        <taxon>Bacteria</taxon>
        <taxon>Pseudomonadati</taxon>
        <taxon>Bacteroidota</taxon>
        <taxon>Cytophagia</taxon>
        <taxon>Cytophagales</taxon>
        <taxon>Spirosomataceae</taxon>
        <taxon>Runella</taxon>
    </lineage>
</organism>
<gene>
    <name evidence="3" type="ORF">DR864_18940</name>
</gene>
<evidence type="ECO:0000256" key="1">
    <source>
        <dbReference type="SAM" id="SignalP"/>
    </source>
</evidence>
<evidence type="ECO:0000313" key="3">
    <source>
        <dbReference type="EMBL" id="AXE19663.1"/>
    </source>
</evidence>
<dbReference type="InterPro" id="IPR010496">
    <property type="entry name" value="AL/BT2_dom"/>
</dbReference>
<dbReference type="EMBL" id="CP030850">
    <property type="protein sequence ID" value="AXE19663.1"/>
    <property type="molecule type" value="Genomic_DNA"/>
</dbReference>
<proteinExistence type="predicted"/>
<name>A0A344TLZ2_9BACT</name>
<dbReference type="Gene3D" id="2.60.120.380">
    <property type="match status" value="1"/>
</dbReference>
<reference evidence="3 4" key="1">
    <citation type="submission" date="2018-07" db="EMBL/GenBank/DDBJ databases">
        <title>Genome sequencing of Runella.</title>
        <authorList>
            <person name="Baek M.-G."/>
            <person name="Yi H."/>
        </authorList>
    </citation>
    <scope>NUCLEOTIDE SEQUENCE [LARGE SCALE GENOMIC DNA]</scope>
    <source>
        <strain evidence="3 4">HYN0085</strain>
    </source>
</reference>
<feature type="chain" id="PRO_5017029891" description="3-keto-alpha-glucoside-1,2-lyase/3-keto-2-hydroxy-glucal hydratase domain-containing protein" evidence="1">
    <location>
        <begin position="27"/>
        <end position="579"/>
    </location>
</feature>
<feature type="domain" description="3-keto-alpha-glucoside-1,2-lyase/3-keto-2-hydroxy-glucal hydratase" evidence="2">
    <location>
        <begin position="70"/>
        <end position="209"/>
    </location>
</feature>
<dbReference type="Pfam" id="PF06439">
    <property type="entry name" value="3keto-disac_hyd"/>
    <property type="match status" value="1"/>
</dbReference>
<dbReference type="RefSeq" id="WP_114068431.1">
    <property type="nucleotide sequence ID" value="NZ_CP030850.1"/>
</dbReference>
<evidence type="ECO:0000313" key="4">
    <source>
        <dbReference type="Proteomes" id="UP000251993"/>
    </source>
</evidence>